<keyword evidence="1" id="KW-0645">Protease</keyword>
<dbReference type="GO" id="GO:0006508">
    <property type="term" value="P:proteolysis"/>
    <property type="evidence" value="ECO:0007669"/>
    <property type="project" value="UniProtKB-KW"/>
</dbReference>
<sequence>MLFLLLGMELKTVSHIGSLRTLGGKAGVTMVTLRWRWGKTCVVLQPVLHIPLLFSLIVDK</sequence>
<keyword evidence="1" id="KW-0378">Hydrolase</keyword>
<proteinExistence type="predicted"/>
<dbReference type="GO" id="GO:0008233">
    <property type="term" value="F:peptidase activity"/>
    <property type="evidence" value="ECO:0007669"/>
    <property type="project" value="UniProtKB-KW"/>
</dbReference>
<protein>
    <submittedName>
        <fullName evidence="1">Cysteine protease</fullName>
    </submittedName>
</protein>
<dbReference type="AlphaFoldDB" id="A0A2P2L5A2"/>
<name>A0A2P2L5A2_RHIMU</name>
<organism evidence="1">
    <name type="scientific">Rhizophora mucronata</name>
    <name type="common">Asiatic mangrove</name>
    <dbReference type="NCBI Taxonomy" id="61149"/>
    <lineage>
        <taxon>Eukaryota</taxon>
        <taxon>Viridiplantae</taxon>
        <taxon>Streptophyta</taxon>
        <taxon>Embryophyta</taxon>
        <taxon>Tracheophyta</taxon>
        <taxon>Spermatophyta</taxon>
        <taxon>Magnoliopsida</taxon>
        <taxon>eudicotyledons</taxon>
        <taxon>Gunneridae</taxon>
        <taxon>Pentapetalae</taxon>
        <taxon>rosids</taxon>
        <taxon>fabids</taxon>
        <taxon>Malpighiales</taxon>
        <taxon>Rhizophoraceae</taxon>
        <taxon>Rhizophora</taxon>
    </lineage>
</organism>
<accession>A0A2P2L5A2</accession>
<dbReference type="EMBL" id="GGEC01032665">
    <property type="protein sequence ID" value="MBX13149.1"/>
    <property type="molecule type" value="Transcribed_RNA"/>
</dbReference>
<reference evidence="1" key="1">
    <citation type="submission" date="2018-02" db="EMBL/GenBank/DDBJ databases">
        <title>Rhizophora mucronata_Transcriptome.</title>
        <authorList>
            <person name="Meera S.P."/>
            <person name="Sreeshan A."/>
            <person name="Augustine A."/>
        </authorList>
    </citation>
    <scope>NUCLEOTIDE SEQUENCE</scope>
    <source>
        <tissue evidence="1">Leaf</tissue>
    </source>
</reference>
<evidence type="ECO:0000313" key="1">
    <source>
        <dbReference type="EMBL" id="MBX13149.1"/>
    </source>
</evidence>